<keyword evidence="4" id="KW-0028">Amino-acid biosynthesis</keyword>
<dbReference type="Gene3D" id="1.20.200.10">
    <property type="entry name" value="Fumarase/aspartase (Central domain)"/>
    <property type="match status" value="1"/>
</dbReference>
<protein>
    <recommendedName>
        <fullName evidence="2">argininosuccinate lyase</fullName>
        <ecNumber evidence="2">4.3.2.1</ecNumber>
    </recommendedName>
</protein>
<feature type="domain" description="Fumarate lyase N-terminal" evidence="7">
    <location>
        <begin position="124"/>
        <end position="321"/>
    </location>
</feature>
<dbReference type="InterPro" id="IPR029419">
    <property type="entry name" value="Arg_succ_lyase_C"/>
</dbReference>
<evidence type="ECO:0000259" key="7">
    <source>
        <dbReference type="Pfam" id="PF00206"/>
    </source>
</evidence>
<evidence type="ECO:0000256" key="5">
    <source>
        <dbReference type="ARBA" id="ARBA00023239"/>
    </source>
</evidence>
<evidence type="ECO:0000256" key="6">
    <source>
        <dbReference type="SAM" id="MobiDB-lite"/>
    </source>
</evidence>
<gene>
    <name evidence="9" type="ORF">ABT272_01830</name>
</gene>
<evidence type="ECO:0000313" key="10">
    <source>
        <dbReference type="Proteomes" id="UP001470023"/>
    </source>
</evidence>
<dbReference type="RefSeq" id="WP_123438804.1">
    <property type="nucleotide sequence ID" value="NZ_JBEPAW010000158.1"/>
</dbReference>
<dbReference type="PANTHER" id="PTHR43814:SF1">
    <property type="entry name" value="ARGININOSUCCINATE LYASE"/>
    <property type="match status" value="1"/>
</dbReference>
<dbReference type="EC" id="4.3.2.1" evidence="2"/>
<evidence type="ECO:0000256" key="3">
    <source>
        <dbReference type="ARBA" id="ARBA00022571"/>
    </source>
</evidence>
<evidence type="ECO:0000256" key="2">
    <source>
        <dbReference type="ARBA" id="ARBA00012338"/>
    </source>
</evidence>
<dbReference type="PRINTS" id="PR00149">
    <property type="entry name" value="FUMRATELYASE"/>
</dbReference>
<dbReference type="SUPFAM" id="SSF48557">
    <property type="entry name" value="L-aspartase-like"/>
    <property type="match status" value="1"/>
</dbReference>
<feature type="region of interest" description="Disordered" evidence="6">
    <location>
        <begin position="1"/>
        <end position="23"/>
    </location>
</feature>
<dbReference type="GO" id="GO:0016829">
    <property type="term" value="F:lyase activity"/>
    <property type="evidence" value="ECO:0007669"/>
    <property type="project" value="UniProtKB-KW"/>
</dbReference>
<dbReference type="CDD" id="cd01359">
    <property type="entry name" value="Argininosuccinate_lyase"/>
    <property type="match status" value="1"/>
</dbReference>
<dbReference type="PANTHER" id="PTHR43814">
    <property type="entry name" value="ARGININOSUCCINATE LYASE"/>
    <property type="match status" value="1"/>
</dbReference>
<dbReference type="Pfam" id="PF00206">
    <property type="entry name" value="Lyase_1"/>
    <property type="match status" value="1"/>
</dbReference>
<dbReference type="InterPro" id="IPR009049">
    <property type="entry name" value="Argininosuccinate_lyase"/>
</dbReference>
<reference evidence="9 10" key="1">
    <citation type="submission" date="2024-06" db="EMBL/GenBank/DDBJ databases">
        <title>The Natural Products Discovery Center: Release of the First 8490 Sequenced Strains for Exploring Actinobacteria Biosynthetic Diversity.</title>
        <authorList>
            <person name="Kalkreuter E."/>
            <person name="Kautsar S.A."/>
            <person name="Yang D."/>
            <person name="Bader C.D."/>
            <person name="Teijaro C.N."/>
            <person name="Fluegel L."/>
            <person name="Davis C.M."/>
            <person name="Simpson J.R."/>
            <person name="Lauterbach L."/>
            <person name="Steele A.D."/>
            <person name="Gui C."/>
            <person name="Meng S."/>
            <person name="Li G."/>
            <person name="Viehrig K."/>
            <person name="Ye F."/>
            <person name="Su P."/>
            <person name="Kiefer A.F."/>
            <person name="Nichols A."/>
            <person name="Cepeda A.J."/>
            <person name="Yan W."/>
            <person name="Fan B."/>
            <person name="Jiang Y."/>
            <person name="Adhikari A."/>
            <person name="Zheng C.-J."/>
            <person name="Schuster L."/>
            <person name="Cowan T.M."/>
            <person name="Smanski M.J."/>
            <person name="Chevrette M.G."/>
            <person name="De Carvalho L.P.S."/>
            <person name="Shen B."/>
        </authorList>
    </citation>
    <scope>NUCLEOTIDE SEQUENCE [LARGE SCALE GENOMIC DNA]</scope>
    <source>
        <strain evidence="9 10">NPDC001166</strain>
    </source>
</reference>
<feature type="domain" description="Argininosuccinate lyase C-terminal" evidence="8">
    <location>
        <begin position="390"/>
        <end position="434"/>
    </location>
</feature>
<keyword evidence="3" id="KW-0055">Arginine biosynthesis</keyword>
<dbReference type="InterPro" id="IPR008948">
    <property type="entry name" value="L-Aspartase-like"/>
</dbReference>
<dbReference type="Pfam" id="PF14698">
    <property type="entry name" value="ASL_C2"/>
    <property type="match status" value="1"/>
</dbReference>
<name>A0ABV1TZM5_9ACTN</name>
<keyword evidence="5 9" id="KW-0456">Lyase</keyword>
<dbReference type="InterPro" id="IPR000362">
    <property type="entry name" value="Fumarate_lyase_fam"/>
</dbReference>
<dbReference type="EMBL" id="JBEPAZ010000001">
    <property type="protein sequence ID" value="MER6426480.1"/>
    <property type="molecule type" value="Genomic_DNA"/>
</dbReference>
<sequence>MSTTPNAADAVPGAAPDTGGVDTGRLRTALDATAHRIVYDQYGSGSGADDPTGRELRLISEVDRAHLVMLTERGIVDAGRAGALLDTIDALRAADFEPVRDRPMPRGLYLAYEGWLVDRLGQRTGGVLHTGRSRNDLNATTVRLRARAPYARLLDEVLALAGVLLDRAERYRDVVMPAYTHGQPAVPISYGHYLCGVAGAVLRSAAGLLDAGREIDVNPLGAGAVGGTSVPVDPARTAELLGFTAATPNSVDAVASRDFALRMLSASAVLGVLMARVARDLTWWTTEEFGLLRMADDLVGSSSMMPQKRNPFLLEHIQGRSSAALAGFTGAATAMSTAGYTNAIAVGTEAVRHLWPGLAGTEEAATLLRLVVAGAEPDRDRMRARARDGFTSATYLAERLVVDGIPFRTAHHLVGETVLAALDGGLPLSEASRTQPDVAGAAAGYPADWLDPETVAAACAHGGGPGGTAPDAALIQARSELASAEQEFAARRTRWADAAARLTDEVAKVVADR</sequence>
<dbReference type="Gene3D" id="1.10.40.30">
    <property type="entry name" value="Fumarase/aspartase (C-terminal domain)"/>
    <property type="match status" value="1"/>
</dbReference>
<comment type="pathway">
    <text evidence="1">Amino-acid biosynthesis; L-arginine biosynthesis; L-arginine from L-ornithine and carbamoyl phosphate: step 3/3.</text>
</comment>
<dbReference type="Gene3D" id="1.10.275.10">
    <property type="entry name" value="Fumarase/aspartase (N-terminal domain)"/>
    <property type="match status" value="1"/>
</dbReference>
<keyword evidence="10" id="KW-1185">Reference proteome</keyword>
<evidence type="ECO:0000313" key="9">
    <source>
        <dbReference type="EMBL" id="MER6426480.1"/>
    </source>
</evidence>
<dbReference type="PRINTS" id="PR00145">
    <property type="entry name" value="ARGSUCLYASE"/>
</dbReference>
<proteinExistence type="predicted"/>
<organism evidence="9 10">
    <name type="scientific">Streptomyces sp. 900105245</name>
    <dbReference type="NCBI Taxonomy" id="3154379"/>
    <lineage>
        <taxon>Bacteria</taxon>
        <taxon>Bacillati</taxon>
        <taxon>Actinomycetota</taxon>
        <taxon>Actinomycetes</taxon>
        <taxon>Kitasatosporales</taxon>
        <taxon>Streptomycetaceae</taxon>
        <taxon>Streptomyces</taxon>
    </lineage>
</organism>
<evidence type="ECO:0000256" key="1">
    <source>
        <dbReference type="ARBA" id="ARBA00004941"/>
    </source>
</evidence>
<evidence type="ECO:0000259" key="8">
    <source>
        <dbReference type="Pfam" id="PF14698"/>
    </source>
</evidence>
<comment type="caution">
    <text evidence="9">The sequence shown here is derived from an EMBL/GenBank/DDBJ whole genome shotgun (WGS) entry which is preliminary data.</text>
</comment>
<dbReference type="InterPro" id="IPR022761">
    <property type="entry name" value="Fumarate_lyase_N"/>
</dbReference>
<accession>A0ABV1TZM5</accession>
<dbReference type="InterPro" id="IPR024083">
    <property type="entry name" value="Fumarase/histidase_N"/>
</dbReference>
<dbReference type="Proteomes" id="UP001470023">
    <property type="component" value="Unassembled WGS sequence"/>
</dbReference>
<evidence type="ECO:0000256" key="4">
    <source>
        <dbReference type="ARBA" id="ARBA00022605"/>
    </source>
</evidence>